<sequence>MSQAAQQVVIVGGGVMGSAIACFLAMHPRFGGKVTVVERDPTYAQASSALSASSIRQQFSAPVNIAISQYGIEFLRNIKQHLAVEGNVPDIGLTEKGYLYLATAAGAATLRENHATQRAMGVEVALLEPAALQQRFPWLQVDDLALASLGLKGEGWFDGYGLLMAFRHKARNLGVQYVKAEATGFAYSQGRVHAVTLEGGAQLPCDWAVNAAGAWAKPLLAGTGLDLPVHGRRRCVYAFTSPAKTPDCPLVIDTSGLWFRPEGDIWICGLPPPQDDNDAPLEVDYDLFDQAWLTLAHRVPGFEAVRLQRAWAGYYEYNTHDQNALLGPHPALPNLLLANGFSGHGLQQAPAVGRGLAEWIAEGAYTSLDLSPLSVQRLVEGRALLERNVI</sequence>
<evidence type="ECO:0000313" key="4">
    <source>
        <dbReference type="Proteomes" id="UP001596084"/>
    </source>
</evidence>
<dbReference type="PANTHER" id="PTHR13847">
    <property type="entry name" value="SARCOSINE DEHYDROGENASE-RELATED"/>
    <property type="match status" value="1"/>
</dbReference>
<dbReference type="Proteomes" id="UP001596084">
    <property type="component" value="Unassembled WGS sequence"/>
</dbReference>
<dbReference type="SUPFAM" id="SSF51905">
    <property type="entry name" value="FAD/NAD(P)-binding domain"/>
    <property type="match status" value="1"/>
</dbReference>
<evidence type="ECO:0000256" key="1">
    <source>
        <dbReference type="ARBA" id="ARBA00023002"/>
    </source>
</evidence>
<keyword evidence="1 3" id="KW-0560">Oxidoreductase</keyword>
<name>A0ABW0QE69_9BURK</name>
<proteinExistence type="predicted"/>
<gene>
    <name evidence="3" type="ORF">ACFPP7_20195</name>
</gene>
<reference evidence="4" key="1">
    <citation type="journal article" date="2019" name="Int. J. Syst. Evol. Microbiol.">
        <title>The Global Catalogue of Microorganisms (GCM) 10K type strain sequencing project: providing services to taxonomists for standard genome sequencing and annotation.</title>
        <authorList>
            <consortium name="The Broad Institute Genomics Platform"/>
            <consortium name="The Broad Institute Genome Sequencing Center for Infectious Disease"/>
            <person name="Wu L."/>
            <person name="Ma J."/>
        </authorList>
    </citation>
    <scope>NUCLEOTIDE SEQUENCE [LARGE SCALE GENOMIC DNA]</scope>
    <source>
        <strain evidence="4">CGMCC 4.7277</strain>
    </source>
</reference>
<accession>A0ABW0QE69</accession>
<protein>
    <submittedName>
        <fullName evidence="3">NAD(P)/FAD-dependent oxidoreductase</fullName>
        <ecNumber evidence="3">1.-.-.-</ecNumber>
    </submittedName>
</protein>
<dbReference type="Gene3D" id="3.30.9.10">
    <property type="entry name" value="D-Amino Acid Oxidase, subunit A, domain 2"/>
    <property type="match status" value="1"/>
</dbReference>
<comment type="caution">
    <text evidence="3">The sequence shown here is derived from an EMBL/GenBank/DDBJ whole genome shotgun (WGS) entry which is preliminary data.</text>
</comment>
<dbReference type="GO" id="GO:0016491">
    <property type="term" value="F:oxidoreductase activity"/>
    <property type="evidence" value="ECO:0007669"/>
    <property type="project" value="UniProtKB-KW"/>
</dbReference>
<keyword evidence="4" id="KW-1185">Reference proteome</keyword>
<dbReference type="Gene3D" id="3.50.50.60">
    <property type="entry name" value="FAD/NAD(P)-binding domain"/>
    <property type="match status" value="1"/>
</dbReference>
<dbReference type="Pfam" id="PF01266">
    <property type="entry name" value="DAO"/>
    <property type="match status" value="1"/>
</dbReference>
<evidence type="ECO:0000313" key="3">
    <source>
        <dbReference type="EMBL" id="MFC5523214.1"/>
    </source>
</evidence>
<dbReference type="InterPro" id="IPR006076">
    <property type="entry name" value="FAD-dep_OxRdtase"/>
</dbReference>
<evidence type="ECO:0000259" key="2">
    <source>
        <dbReference type="Pfam" id="PF01266"/>
    </source>
</evidence>
<dbReference type="PANTHER" id="PTHR13847:SF287">
    <property type="entry name" value="FAD-DEPENDENT OXIDOREDUCTASE DOMAIN-CONTAINING PROTEIN 1"/>
    <property type="match status" value="1"/>
</dbReference>
<dbReference type="EC" id="1.-.-.-" evidence="3"/>
<dbReference type="RefSeq" id="WP_068836049.1">
    <property type="nucleotide sequence ID" value="NZ_JBHSMX010000064.1"/>
</dbReference>
<feature type="domain" description="FAD dependent oxidoreductase" evidence="2">
    <location>
        <begin position="8"/>
        <end position="359"/>
    </location>
</feature>
<organism evidence="3 4">
    <name type="scientific">Polaromonas jejuensis</name>
    <dbReference type="NCBI Taxonomy" id="457502"/>
    <lineage>
        <taxon>Bacteria</taxon>
        <taxon>Pseudomonadati</taxon>
        <taxon>Pseudomonadota</taxon>
        <taxon>Betaproteobacteria</taxon>
        <taxon>Burkholderiales</taxon>
        <taxon>Comamonadaceae</taxon>
        <taxon>Polaromonas</taxon>
    </lineage>
</organism>
<dbReference type="EMBL" id="JBHSMX010000064">
    <property type="protein sequence ID" value="MFC5523214.1"/>
    <property type="molecule type" value="Genomic_DNA"/>
</dbReference>
<dbReference type="InterPro" id="IPR036188">
    <property type="entry name" value="FAD/NAD-bd_sf"/>
</dbReference>